<dbReference type="SUPFAM" id="SSF53807">
    <property type="entry name" value="Helical backbone' metal receptor"/>
    <property type="match status" value="1"/>
</dbReference>
<dbReference type="Pfam" id="PF01497">
    <property type="entry name" value="Peripla_BP_2"/>
    <property type="match status" value="1"/>
</dbReference>
<reference evidence="2 3" key="1">
    <citation type="submission" date="2020-08" db="EMBL/GenBank/DDBJ databases">
        <title>Genomic Encyclopedia of Type Strains, Phase IV (KMG-IV): sequencing the most valuable type-strain genomes for metagenomic binning, comparative biology and taxonomic classification.</title>
        <authorList>
            <person name="Goeker M."/>
        </authorList>
    </citation>
    <scope>NUCLEOTIDE SEQUENCE [LARGE SCALE GENOMIC DNA]</scope>
    <source>
        <strain evidence="2 3">DSM 11590</strain>
    </source>
</reference>
<organism evidence="2 3">
    <name type="scientific">Novispirillum itersonii</name>
    <name type="common">Aquaspirillum itersonii</name>
    <dbReference type="NCBI Taxonomy" id="189"/>
    <lineage>
        <taxon>Bacteria</taxon>
        <taxon>Pseudomonadati</taxon>
        <taxon>Pseudomonadota</taxon>
        <taxon>Alphaproteobacteria</taxon>
        <taxon>Rhodospirillales</taxon>
        <taxon>Novispirillaceae</taxon>
        <taxon>Novispirillum</taxon>
    </lineage>
</organism>
<dbReference type="RefSeq" id="WP_184259785.1">
    <property type="nucleotide sequence ID" value="NZ_JACIIX010000001.1"/>
</dbReference>
<feature type="domain" description="Fe/B12 periplasmic-binding" evidence="1">
    <location>
        <begin position="53"/>
        <end position="305"/>
    </location>
</feature>
<dbReference type="InterPro" id="IPR002491">
    <property type="entry name" value="ABC_transptr_periplasmic_BD"/>
</dbReference>
<dbReference type="PROSITE" id="PS51318">
    <property type="entry name" value="TAT"/>
    <property type="match status" value="1"/>
</dbReference>
<proteinExistence type="predicted"/>
<dbReference type="InterPro" id="IPR006311">
    <property type="entry name" value="TAT_signal"/>
</dbReference>
<dbReference type="Proteomes" id="UP000544872">
    <property type="component" value="Unassembled WGS sequence"/>
</dbReference>
<dbReference type="PROSITE" id="PS50983">
    <property type="entry name" value="FE_B12_PBP"/>
    <property type="match status" value="1"/>
</dbReference>
<sequence>MTVSTRRDLSRLSLLNHSLSRRSLLGLAAAGGVLLAGGGLSARSARAAVAPQRVVTLGGPVSEIAEALIGASRIVGVDTTTTTPATLADKPRTGYLRQLAAEGVLALRPDLILAQHDAGPPEALAQVRAAGVRVEQLPPAVDAAGLVAVVRRCGAVLSAEAAAAALATRIGADLAALPVAGATGRSVLFLLIGHSTPMAAGAQTPIDGLISMAGARNAFAGQGGWKPVSAEALLPLNPDVLLVSDQALKQMGGLAGLQALPLLAGSAAARAGRVLTVEASLLQGLGPRTPAAARDLAERLAEVPV</sequence>
<evidence type="ECO:0000313" key="2">
    <source>
        <dbReference type="EMBL" id="MBB6208651.1"/>
    </source>
</evidence>
<comment type="caution">
    <text evidence="2">The sequence shown here is derived from an EMBL/GenBank/DDBJ whole genome shotgun (WGS) entry which is preliminary data.</text>
</comment>
<dbReference type="AlphaFoldDB" id="A0A7X0DK65"/>
<dbReference type="PANTHER" id="PTHR30535">
    <property type="entry name" value="VITAMIN B12-BINDING PROTEIN"/>
    <property type="match status" value="1"/>
</dbReference>
<accession>A0A7X0DK65</accession>
<protein>
    <submittedName>
        <fullName evidence="2">Iron complex transport system substrate-binding protein</fullName>
    </submittedName>
</protein>
<dbReference type="Gene3D" id="3.40.50.1980">
    <property type="entry name" value="Nitrogenase molybdenum iron protein domain"/>
    <property type="match status" value="2"/>
</dbReference>
<dbReference type="InterPro" id="IPR050902">
    <property type="entry name" value="ABC_Transporter_SBP"/>
</dbReference>
<evidence type="ECO:0000259" key="1">
    <source>
        <dbReference type="PROSITE" id="PS50983"/>
    </source>
</evidence>
<keyword evidence="3" id="KW-1185">Reference proteome</keyword>
<name>A0A7X0DK65_NOVIT</name>
<evidence type="ECO:0000313" key="3">
    <source>
        <dbReference type="Proteomes" id="UP000544872"/>
    </source>
</evidence>
<dbReference type="EMBL" id="JACIIX010000001">
    <property type="protein sequence ID" value="MBB6208651.1"/>
    <property type="molecule type" value="Genomic_DNA"/>
</dbReference>
<dbReference type="PANTHER" id="PTHR30535:SF4">
    <property type="entry name" value="HEMIN-BINDING PERIPLASMIC PROTEIN HMUT"/>
    <property type="match status" value="1"/>
</dbReference>
<gene>
    <name evidence="2" type="ORF">FHS48_000032</name>
</gene>